<dbReference type="Pfam" id="PF12697">
    <property type="entry name" value="Abhydrolase_6"/>
    <property type="match status" value="1"/>
</dbReference>
<dbReference type="InterPro" id="IPR029058">
    <property type="entry name" value="AB_hydrolase_fold"/>
</dbReference>
<dbReference type="Gene3D" id="3.40.50.1820">
    <property type="entry name" value="alpha/beta hydrolase"/>
    <property type="match status" value="1"/>
</dbReference>
<gene>
    <name evidence="2" type="ORF">FE840_014915</name>
</gene>
<dbReference type="SUPFAM" id="SSF53474">
    <property type="entry name" value="alpha/beta-Hydrolases"/>
    <property type="match status" value="1"/>
</dbReference>
<organism evidence="2 3">
    <name type="scientific">Peteryoungia desertarenae</name>
    <dbReference type="NCBI Taxonomy" id="1813451"/>
    <lineage>
        <taxon>Bacteria</taxon>
        <taxon>Pseudomonadati</taxon>
        <taxon>Pseudomonadota</taxon>
        <taxon>Alphaproteobacteria</taxon>
        <taxon>Hyphomicrobiales</taxon>
        <taxon>Rhizobiaceae</taxon>
        <taxon>Peteryoungia</taxon>
    </lineage>
</organism>
<sequence length="293" mass="32522">MTFSMPVERHDIHFRASDGFPLQGTLFQGEGTGPLALISSAAAVPRTIYARFAEHLVGVEGFRAVMTYDYRGVAKSQKPVDWKKPLLMRHWATEDMPAAQTRLNEVAPGHPMVGVGQSFGGQALGLCAEPERFQRYLMVSVMSGHWRYTNEPIKVFASMNLVGVPLALATGRVPGWIGLGETLPGSVFREWTRWGRSAEYFFADTTMNATTDFARIKIPILAIGSTDDPWGTPRAQQAILRHYVNAPVETAWVTPEQAKGPIGHLGFFRSNFKDTLWQPAIQWLKGSPQHQAL</sequence>
<evidence type="ECO:0000313" key="3">
    <source>
        <dbReference type="Proteomes" id="UP000308530"/>
    </source>
</evidence>
<dbReference type="Proteomes" id="UP000308530">
    <property type="component" value="Chromosome"/>
</dbReference>
<feature type="domain" description="AB hydrolase-1" evidence="1">
    <location>
        <begin position="63"/>
        <end position="240"/>
    </location>
</feature>
<dbReference type="PIRSF" id="PIRSF037442">
    <property type="entry name" value="UCP037442_abhydr"/>
    <property type="match status" value="1"/>
</dbReference>
<name>A0ABX6QR19_9HYPH</name>
<proteinExistence type="predicted"/>
<dbReference type="InterPro" id="IPR000073">
    <property type="entry name" value="AB_hydrolase_1"/>
</dbReference>
<keyword evidence="3" id="KW-1185">Reference proteome</keyword>
<dbReference type="InterPro" id="IPR017208">
    <property type="entry name" value="UCP037442_abhydr"/>
</dbReference>
<dbReference type="GO" id="GO:0016787">
    <property type="term" value="F:hydrolase activity"/>
    <property type="evidence" value="ECO:0007669"/>
    <property type="project" value="UniProtKB-KW"/>
</dbReference>
<dbReference type="EMBL" id="CP058350">
    <property type="protein sequence ID" value="QLF70726.1"/>
    <property type="molecule type" value="Genomic_DNA"/>
</dbReference>
<protein>
    <submittedName>
        <fullName evidence="2">Alpha/beta fold hydrolase</fullName>
    </submittedName>
</protein>
<evidence type="ECO:0000313" key="2">
    <source>
        <dbReference type="EMBL" id="QLF70726.1"/>
    </source>
</evidence>
<evidence type="ECO:0000259" key="1">
    <source>
        <dbReference type="Pfam" id="PF12697"/>
    </source>
</evidence>
<keyword evidence="2" id="KW-0378">Hydrolase</keyword>
<reference evidence="2 3" key="1">
    <citation type="submission" date="2020-06" db="EMBL/GenBank/DDBJ databases">
        <title>Genome sequence of Rhizobium sp strain ADMK78.</title>
        <authorList>
            <person name="Rahi P."/>
        </authorList>
    </citation>
    <scope>NUCLEOTIDE SEQUENCE [LARGE SCALE GENOMIC DNA]</scope>
    <source>
        <strain evidence="2 3">ADMK78</strain>
    </source>
</reference>
<dbReference type="RefSeq" id="WP_138286280.1">
    <property type="nucleotide sequence ID" value="NZ_CP058350.1"/>
</dbReference>
<accession>A0ABX6QR19</accession>